<feature type="compositionally biased region" description="Acidic residues" evidence="5">
    <location>
        <begin position="266"/>
        <end position="277"/>
    </location>
</feature>
<evidence type="ECO:0000313" key="8">
    <source>
        <dbReference type="Proteomes" id="UP000094236"/>
    </source>
</evidence>
<feature type="region of interest" description="Disordered" evidence="5">
    <location>
        <begin position="253"/>
        <end position="277"/>
    </location>
</feature>
<keyword evidence="4" id="KW-0539">Nucleus</keyword>
<dbReference type="InterPro" id="IPR021858">
    <property type="entry name" value="Fun_TF"/>
</dbReference>
<dbReference type="GO" id="GO:0003677">
    <property type="term" value="F:DNA binding"/>
    <property type="evidence" value="ECO:0007669"/>
    <property type="project" value="UniProtKB-KW"/>
</dbReference>
<dbReference type="PANTHER" id="PTHR31069:SF32">
    <property type="entry name" value="ARGININE METABOLISM REGULATION PROTEIN II"/>
    <property type="match status" value="1"/>
</dbReference>
<dbReference type="STRING" id="669874.A0A1E4U1P5"/>
<dbReference type="SMART" id="SM00066">
    <property type="entry name" value="GAL4"/>
    <property type="match status" value="1"/>
</dbReference>
<dbReference type="GO" id="GO:0008270">
    <property type="term" value="F:zinc ion binding"/>
    <property type="evidence" value="ECO:0007669"/>
    <property type="project" value="InterPro"/>
</dbReference>
<evidence type="ECO:0000256" key="4">
    <source>
        <dbReference type="ARBA" id="ARBA00023242"/>
    </source>
</evidence>
<evidence type="ECO:0000313" key="7">
    <source>
        <dbReference type="EMBL" id="ODV97925.1"/>
    </source>
</evidence>
<dbReference type="CDD" id="cd00067">
    <property type="entry name" value="GAL4"/>
    <property type="match status" value="1"/>
</dbReference>
<feature type="domain" description="Zn(2)-C6 fungal-type" evidence="6">
    <location>
        <begin position="21"/>
        <end position="49"/>
    </location>
</feature>
<dbReference type="EMBL" id="KV454011">
    <property type="protein sequence ID" value="ODV97925.1"/>
    <property type="molecule type" value="Genomic_DNA"/>
</dbReference>
<sequence length="1010" mass="117829">MGEKTTSSLEQEKKKKRSSVGCWTCRSRKIKCDNSRPTCNRCAKSRLSCQGYGIKLRWSKPLTTLDDGSFGEVMKDDGSGDSNNLTNSGGGYQGRSTSFMKFKTLYKYHDDLDRDMDFLCLSNLDKYKKLKMFKGPFGIIKAEEFAIGLGNKRKIDRKRIAEQENLQDFHQAKTGTATGIKKYKNDQNRTLQANERSQLNSNTVVSATLDRTNNFHSLRHPFTSYFSPNDSDLRTVIRDNSTQVSSERAFVTDIQAAVEKDKDDKEGDEEEDDDEDIANDEIWIHPQFIPSAILTAKFLKGDIRYDPRANGDTSKMENQSTVDKDVELTTTLKKLIFSSYYQIKSPSKFSEILKNFNNYDFKIKNDNILDLFRIIGPTHRHSYNEDVNDDHENLKSLLISSIFQKLIKNFIDNISLMMPIYFKGNIYETLIMPMLLQIIGQVILDDDVNDDLKINNNNETLTKLIKRLVLKEVLCLSSFIKYKKLLLEKKDITITTNAEDYESNYFLQLSIELRNSIIYDLGKIALEFQKNDDENPSTSANSNDNIKNTNLLDILIRQYEIKDLLLVFILVIKIDYFFNILENFRDWFSITDELISYLNNYNDSILLSLNKGNDPRSRLTLDKYVNLRKLIKLYRFMKIFYFSTAKINIETYSVPNEEFDDLVTGDYNLTGAFIFDDGFNKLDDFLNLNIDFDDATIINNNNNILLEDKQQFPNFVSTFGRSGGSPLTDQPSSSKNLRTSTAALKRAQELHFQSLPLVATSPKFPKLPKLIDIPYPTSDTVFFGDIDDNNENFSSVEFMYGIPMSLLELFNKIITLANHKNFFDRKKLFPRNYPRLCTELEQDLMNWKLNWKLKNEDQFISVFHEIMFHNIISFYNSLVIYFSRIIRDKDPMLLQQNVESSINHLEKLWNLSETLQRNQAKNFNNSARERELNQIFKIQPLFWSFFISGCDAIKNDLQQRFLKMFPNFYYNDHWISKQVMLEIWKKRSDHDYEIYWLEAVKIWETDVLLS</sequence>
<dbReference type="PROSITE" id="PS50048">
    <property type="entry name" value="ZN2_CY6_FUNGAL_2"/>
    <property type="match status" value="1"/>
</dbReference>
<evidence type="ECO:0000256" key="3">
    <source>
        <dbReference type="ARBA" id="ARBA00023163"/>
    </source>
</evidence>
<keyword evidence="2" id="KW-0238">DNA-binding</keyword>
<dbReference type="AlphaFoldDB" id="A0A1E4U1P5"/>
<dbReference type="OrthoDB" id="3477330at2759"/>
<dbReference type="Proteomes" id="UP000094236">
    <property type="component" value="Unassembled WGS sequence"/>
</dbReference>
<evidence type="ECO:0000256" key="2">
    <source>
        <dbReference type="ARBA" id="ARBA00023125"/>
    </source>
</evidence>
<dbReference type="InterPro" id="IPR036864">
    <property type="entry name" value="Zn2-C6_fun-type_DNA-bd_sf"/>
</dbReference>
<organism evidence="7 8">
    <name type="scientific">Pachysolen tannophilus NRRL Y-2460</name>
    <dbReference type="NCBI Taxonomy" id="669874"/>
    <lineage>
        <taxon>Eukaryota</taxon>
        <taxon>Fungi</taxon>
        <taxon>Dikarya</taxon>
        <taxon>Ascomycota</taxon>
        <taxon>Saccharomycotina</taxon>
        <taxon>Pichiomycetes</taxon>
        <taxon>Pachysolenaceae</taxon>
        <taxon>Pachysolen</taxon>
    </lineage>
</organism>
<reference evidence="8" key="1">
    <citation type="submission" date="2016-05" db="EMBL/GenBank/DDBJ databases">
        <title>Comparative genomics of biotechnologically important yeasts.</title>
        <authorList>
            <consortium name="DOE Joint Genome Institute"/>
            <person name="Riley R."/>
            <person name="Haridas S."/>
            <person name="Wolfe K.H."/>
            <person name="Lopes M.R."/>
            <person name="Hittinger C.T."/>
            <person name="Goker M."/>
            <person name="Salamov A."/>
            <person name="Wisecaver J."/>
            <person name="Long T.M."/>
            <person name="Aerts A.L."/>
            <person name="Barry K."/>
            <person name="Choi C."/>
            <person name="Clum A."/>
            <person name="Coughlan A.Y."/>
            <person name="Deshpande S."/>
            <person name="Douglass A.P."/>
            <person name="Hanson S.J."/>
            <person name="Klenk H.-P."/>
            <person name="Labutti K."/>
            <person name="Lapidus A."/>
            <person name="Lindquist E."/>
            <person name="Lipzen A."/>
            <person name="Meier-Kolthoff J.P."/>
            <person name="Ohm R.A."/>
            <person name="Otillar R.P."/>
            <person name="Pangilinan J."/>
            <person name="Peng Y."/>
            <person name="Rokas A."/>
            <person name="Rosa C.A."/>
            <person name="Scheuner C."/>
            <person name="Sibirny A.A."/>
            <person name="Slot J.C."/>
            <person name="Stielow J.B."/>
            <person name="Sun H."/>
            <person name="Kurtzman C.P."/>
            <person name="Blackwell M."/>
            <person name="Grigoriev I.V."/>
            <person name="Jeffries T.W."/>
        </authorList>
    </citation>
    <scope>NUCLEOTIDE SEQUENCE [LARGE SCALE GENOMIC DNA]</scope>
    <source>
        <strain evidence="8">NRRL Y-2460</strain>
    </source>
</reference>
<dbReference type="Pfam" id="PF11951">
    <property type="entry name" value="Fungal_trans_2"/>
    <property type="match status" value="1"/>
</dbReference>
<evidence type="ECO:0000256" key="5">
    <source>
        <dbReference type="SAM" id="MobiDB-lite"/>
    </source>
</evidence>
<dbReference type="PROSITE" id="PS00463">
    <property type="entry name" value="ZN2_CY6_FUNGAL_1"/>
    <property type="match status" value="1"/>
</dbReference>
<name>A0A1E4U1P5_PACTA</name>
<dbReference type="GO" id="GO:0000981">
    <property type="term" value="F:DNA-binding transcription factor activity, RNA polymerase II-specific"/>
    <property type="evidence" value="ECO:0007669"/>
    <property type="project" value="InterPro"/>
</dbReference>
<protein>
    <recommendedName>
        <fullName evidence="6">Zn(2)-C6 fungal-type domain-containing protein</fullName>
    </recommendedName>
</protein>
<dbReference type="SUPFAM" id="SSF57701">
    <property type="entry name" value="Zn2/Cys6 DNA-binding domain"/>
    <property type="match status" value="1"/>
</dbReference>
<dbReference type="InterPro" id="IPR050675">
    <property type="entry name" value="OAF3"/>
</dbReference>
<keyword evidence="8" id="KW-1185">Reference proteome</keyword>
<dbReference type="InterPro" id="IPR001138">
    <property type="entry name" value="Zn2Cys6_DnaBD"/>
</dbReference>
<proteinExistence type="predicted"/>
<dbReference type="PANTHER" id="PTHR31069">
    <property type="entry name" value="OLEATE-ACTIVATED TRANSCRIPTION FACTOR 1-RELATED"/>
    <property type="match status" value="1"/>
</dbReference>
<dbReference type="Pfam" id="PF00172">
    <property type="entry name" value="Zn_clus"/>
    <property type="match status" value="1"/>
</dbReference>
<dbReference type="Gene3D" id="4.10.240.10">
    <property type="entry name" value="Zn(2)-C6 fungal-type DNA-binding domain"/>
    <property type="match status" value="1"/>
</dbReference>
<keyword evidence="1" id="KW-0805">Transcription regulation</keyword>
<accession>A0A1E4U1P5</accession>
<keyword evidence="3" id="KW-0804">Transcription</keyword>
<evidence type="ECO:0000256" key="1">
    <source>
        <dbReference type="ARBA" id="ARBA00023015"/>
    </source>
</evidence>
<gene>
    <name evidence="7" type="ORF">PACTADRAFT_31340</name>
</gene>
<evidence type="ECO:0000259" key="6">
    <source>
        <dbReference type="PROSITE" id="PS50048"/>
    </source>
</evidence>